<dbReference type="InterPro" id="IPR051973">
    <property type="entry name" value="tRNA_Anticodon_Mtase-Reg"/>
</dbReference>
<dbReference type="AlphaFoldDB" id="A0A899G2G3"/>
<keyword evidence="5" id="KW-0677">Repeat</keyword>
<keyword evidence="4" id="KW-0819">tRNA processing</keyword>
<evidence type="ECO:0000256" key="7">
    <source>
        <dbReference type="PROSITE-ProRule" id="PRU00221"/>
    </source>
</evidence>
<dbReference type="PANTHER" id="PTHR14344:SF3">
    <property type="entry name" value="WD REPEAT-CONTAINING PROTEIN 6"/>
    <property type="match status" value="1"/>
</dbReference>
<dbReference type="GO" id="GO:0005737">
    <property type="term" value="C:cytoplasm"/>
    <property type="evidence" value="ECO:0007669"/>
    <property type="project" value="UniProtKB-SubCell"/>
</dbReference>
<dbReference type="PANTHER" id="PTHR14344">
    <property type="entry name" value="WD REPEAT PROTEIN"/>
    <property type="match status" value="1"/>
</dbReference>
<feature type="repeat" description="WD" evidence="7">
    <location>
        <begin position="202"/>
        <end position="243"/>
    </location>
</feature>
<evidence type="ECO:0000256" key="4">
    <source>
        <dbReference type="ARBA" id="ARBA00022694"/>
    </source>
</evidence>
<evidence type="ECO:0000256" key="1">
    <source>
        <dbReference type="ARBA" id="ARBA00004496"/>
    </source>
</evidence>
<reference evidence="8" key="1">
    <citation type="submission" date="2020-06" db="EMBL/GenBank/DDBJ databases">
        <title>Genomes of multiple members of Pneumocystis genus reveal paths to human pathogen Pneumocystis jirovecii.</title>
        <authorList>
            <person name="Cisse O.H."/>
            <person name="Ma L."/>
            <person name="Dekker J."/>
            <person name="Khil P."/>
            <person name="Jo J."/>
            <person name="Brenchley J."/>
            <person name="Blair R."/>
            <person name="Pahar B."/>
            <person name="Chabe M."/>
            <person name="Van Rompay K.A."/>
            <person name="Keesler R."/>
            <person name="Sukura A."/>
            <person name="Hirsch V."/>
            <person name="Kutty G."/>
            <person name="Liu Y."/>
            <person name="Peng L."/>
            <person name="Chen J."/>
            <person name="Song J."/>
            <person name="Weissenbacher-Lang C."/>
            <person name="Xu J."/>
            <person name="Upham N.S."/>
            <person name="Stajich J.E."/>
            <person name="Cuomo C.A."/>
            <person name="Cushion M.T."/>
            <person name="Kovacs J.A."/>
        </authorList>
    </citation>
    <scope>NUCLEOTIDE SEQUENCE</scope>
    <source>
        <strain evidence="8">2A</strain>
    </source>
</reference>
<dbReference type="Proteomes" id="UP000663699">
    <property type="component" value="Chromosome 15"/>
</dbReference>
<comment type="subcellular location">
    <subcellularLocation>
        <location evidence="1">Cytoplasm</location>
    </subcellularLocation>
</comment>
<evidence type="ECO:0000256" key="2">
    <source>
        <dbReference type="ARBA" id="ARBA00022490"/>
    </source>
</evidence>
<gene>
    <name evidence="8" type="ORF">MERGE_001340</name>
</gene>
<evidence type="ECO:0000256" key="5">
    <source>
        <dbReference type="ARBA" id="ARBA00022737"/>
    </source>
</evidence>
<dbReference type="SMART" id="SM00320">
    <property type="entry name" value="WD40"/>
    <property type="match status" value="11"/>
</dbReference>
<evidence type="ECO:0000256" key="6">
    <source>
        <dbReference type="ARBA" id="ARBA00038255"/>
    </source>
</evidence>
<proteinExistence type="inferred from homology"/>
<accession>A0A899G2G3</accession>
<evidence type="ECO:0000313" key="8">
    <source>
        <dbReference type="EMBL" id="QSL66953.1"/>
    </source>
</evidence>
<dbReference type="Pfam" id="PF00400">
    <property type="entry name" value="WD40"/>
    <property type="match status" value="4"/>
</dbReference>
<feature type="repeat" description="WD" evidence="7">
    <location>
        <begin position="956"/>
        <end position="996"/>
    </location>
</feature>
<dbReference type="PROSITE" id="PS50294">
    <property type="entry name" value="WD_REPEATS_REGION"/>
    <property type="match status" value="1"/>
</dbReference>
<dbReference type="InterPro" id="IPR036322">
    <property type="entry name" value="WD40_repeat_dom_sf"/>
</dbReference>
<keyword evidence="9" id="KW-1185">Reference proteome</keyword>
<dbReference type="EMBL" id="CP054546">
    <property type="protein sequence ID" value="QSL66953.1"/>
    <property type="molecule type" value="Genomic_DNA"/>
</dbReference>
<comment type="similarity">
    <text evidence="6">Belongs to the WD repeat WDR6 family.</text>
</comment>
<dbReference type="PROSITE" id="PS50082">
    <property type="entry name" value="WD_REPEATS_2"/>
    <property type="match status" value="3"/>
</dbReference>
<protein>
    <recommendedName>
        <fullName evidence="10">Anaphase-promoting complex subunit 4 WD40 domain-containing protein</fullName>
    </recommendedName>
</protein>
<keyword evidence="2" id="KW-0963">Cytoplasm</keyword>
<feature type="repeat" description="WD" evidence="7">
    <location>
        <begin position="244"/>
        <end position="286"/>
    </location>
</feature>
<dbReference type="InterPro" id="IPR001680">
    <property type="entry name" value="WD40_rpt"/>
</dbReference>
<evidence type="ECO:0000313" key="9">
    <source>
        <dbReference type="Proteomes" id="UP000663699"/>
    </source>
</evidence>
<dbReference type="SUPFAM" id="SSF50978">
    <property type="entry name" value="WD40 repeat-like"/>
    <property type="match status" value="3"/>
</dbReference>
<dbReference type="OrthoDB" id="66881at2759"/>
<dbReference type="Gene3D" id="2.130.10.10">
    <property type="entry name" value="YVTN repeat-like/Quinoprotein amine dehydrogenase"/>
    <property type="match status" value="4"/>
</dbReference>
<dbReference type="GO" id="GO:0030488">
    <property type="term" value="P:tRNA methylation"/>
    <property type="evidence" value="ECO:0007669"/>
    <property type="project" value="TreeGrafter"/>
</dbReference>
<keyword evidence="3 7" id="KW-0853">WD repeat</keyword>
<dbReference type="InterPro" id="IPR015943">
    <property type="entry name" value="WD40/YVTN_repeat-like_dom_sf"/>
</dbReference>
<evidence type="ECO:0000256" key="3">
    <source>
        <dbReference type="ARBA" id="ARBA00022574"/>
    </source>
</evidence>
<sequence>MAVEMPDLKLQKNTWLKSFKSLGFHGPVTSLLFFNKFILFAGQGPYIKIYDVIHGLLIHTIKVFKKNKIHGIVYARKNTFILWGGKDFCIVNLDDLFNNHDFNILHTLDWIFDAKVSFDKLYIWLATAHNKVYLYDIHTKCHIHTFSCTENPLLYSSCLYVHCDGSVTVVSGTVFNEICTWNINYTEIAKKKDLLIQITHRLTGHEGVVFKINFSKDGKSFCTCSDDRSIRVWNINSGKCKATGWGHDSRVWDVKFIGNDESKLISVSEDTTARLWKITSKSKLEQDSVYNGHEGKNIWCVSVFQNIFATGGSDGKICLWEINDKTKYQYYITPYDIKNTLSSFNKLYDTFRSYVLLNSFQILIVSIFGKVLIHNTRTKKSNYLFCDLDLIGYSKGSLWSKTDFVNISDKFGNIYILNIKNKLSTSKYHICDEKIQSLFPISFKDSLYLITVSAISLRIHFHLFKYIESSFIYEKNDIISIAPLELTSATIDFKTNLIFLGFKTGLLSIHRLESFGKGLSSIYLVKDLYKKNALSTIILHPHENTLLNEKVEITTIGRDWVYYILELTIYNGYNNNNEISIEKRHQGKCNKHGIEGGFYLKGDLILYGFKNLRFSVWNQSKGFCIFSVICGGSHRHWCIYFSCSEKNEDSTFIFTRSNSIIVCNFLLLFPFQNFQKTILQDGRHGREIRSMAFYPILYKKNTLLFLTGAEDTTLRLSKRKLFLILLICEIVNIYLEKEHDTGIEKILWSKNGLFFFSCGGAEEFIAWKFSIKNLDQVGIIRHSICPVINKRKNVRIMDFSVIEFSNKHNYLIIMACSDSSIRIWLFLSKTSEYILILNKKYSTKCPLNVRYILEKGYCYLLVTSTDGFITIWDISNYIYSSEIIIKSSEESFVPIWKNQIHQSNIKSVILKRLEENAYLLVTGGDDNKINILKIIVKLDSNLSNYEISCETIINKLNAHNSSITGLVFSVSGLLFSIAVDQKLKIWKIDTSQLVYLAEFYTYVADPCGISIAKILNKEMLAIYGAGIEVFSFDYTFFKQIT</sequence>
<evidence type="ECO:0008006" key="10">
    <source>
        <dbReference type="Google" id="ProtNLM"/>
    </source>
</evidence>
<name>A0A899G2G3_9ASCO</name>
<organism evidence="8 9">
    <name type="scientific">Pneumocystis wakefieldiae</name>
    <dbReference type="NCBI Taxonomy" id="38082"/>
    <lineage>
        <taxon>Eukaryota</taxon>
        <taxon>Fungi</taxon>
        <taxon>Dikarya</taxon>
        <taxon>Ascomycota</taxon>
        <taxon>Taphrinomycotina</taxon>
        <taxon>Pneumocystomycetes</taxon>
        <taxon>Pneumocystaceae</taxon>
        <taxon>Pneumocystis</taxon>
    </lineage>
</organism>